<evidence type="ECO:0000313" key="3">
    <source>
        <dbReference type="EMBL" id="MFE1351714.1"/>
    </source>
</evidence>
<dbReference type="Pfam" id="PF04471">
    <property type="entry name" value="Mrr_cat"/>
    <property type="match status" value="1"/>
</dbReference>
<organism evidence="3 4">
    <name type="scientific">Kitasatospora phosalacinea</name>
    <dbReference type="NCBI Taxonomy" id="2065"/>
    <lineage>
        <taxon>Bacteria</taxon>
        <taxon>Bacillati</taxon>
        <taxon>Actinomycetota</taxon>
        <taxon>Actinomycetes</taxon>
        <taxon>Kitasatosporales</taxon>
        <taxon>Streptomycetaceae</taxon>
        <taxon>Kitasatospora</taxon>
    </lineage>
</organism>
<name>A0ABW6GGD4_9ACTN</name>
<dbReference type="InterPro" id="IPR046914">
    <property type="entry name" value="ABC-3C_CTD6"/>
</dbReference>
<dbReference type="Pfam" id="PF20282">
    <property type="entry name" value="CTD6"/>
    <property type="match status" value="1"/>
</dbReference>
<dbReference type="Proteomes" id="UP001599542">
    <property type="component" value="Unassembled WGS sequence"/>
</dbReference>
<reference evidence="3 4" key="1">
    <citation type="submission" date="2024-09" db="EMBL/GenBank/DDBJ databases">
        <title>The Natural Products Discovery Center: Release of the First 8490 Sequenced Strains for Exploring Actinobacteria Biosynthetic Diversity.</title>
        <authorList>
            <person name="Kalkreuter E."/>
            <person name="Kautsar S.A."/>
            <person name="Yang D."/>
            <person name="Bader C.D."/>
            <person name="Teijaro C.N."/>
            <person name="Fluegel L."/>
            <person name="Davis C.M."/>
            <person name="Simpson J.R."/>
            <person name="Lauterbach L."/>
            <person name="Steele A.D."/>
            <person name="Gui C."/>
            <person name="Meng S."/>
            <person name="Li G."/>
            <person name="Viehrig K."/>
            <person name="Ye F."/>
            <person name="Su P."/>
            <person name="Kiefer A.F."/>
            <person name="Nichols A."/>
            <person name="Cepeda A.J."/>
            <person name="Yan W."/>
            <person name="Fan B."/>
            <person name="Jiang Y."/>
            <person name="Adhikari A."/>
            <person name="Zheng C.-J."/>
            <person name="Schuster L."/>
            <person name="Cowan T.M."/>
            <person name="Smanski M.J."/>
            <person name="Chevrette M.G."/>
            <person name="De Carvalho L.P.S."/>
            <person name="Shen B."/>
        </authorList>
    </citation>
    <scope>NUCLEOTIDE SEQUENCE [LARGE SCALE GENOMIC DNA]</scope>
    <source>
        <strain evidence="3 4">NPDC058753</strain>
    </source>
</reference>
<proteinExistence type="predicted"/>
<evidence type="ECO:0000259" key="2">
    <source>
        <dbReference type="Pfam" id="PF20282"/>
    </source>
</evidence>
<gene>
    <name evidence="3" type="ORF">ACFW6T_06945</name>
</gene>
<dbReference type="RefSeq" id="WP_380322129.1">
    <property type="nucleotide sequence ID" value="NZ_JBHYPW010000016.1"/>
</dbReference>
<accession>A0ABW6GGD4</accession>
<comment type="caution">
    <text evidence="3">The sequence shown here is derived from an EMBL/GenBank/DDBJ whole genome shotgun (WGS) entry which is preliminary data.</text>
</comment>
<keyword evidence="4" id="KW-1185">Reference proteome</keyword>
<dbReference type="InterPro" id="IPR007560">
    <property type="entry name" value="Restrct_endonuc_IV_Mrr"/>
</dbReference>
<dbReference type="EMBL" id="JBHYPX010000009">
    <property type="protein sequence ID" value="MFE1351714.1"/>
    <property type="molecule type" value="Genomic_DNA"/>
</dbReference>
<sequence>MEDLSQERERRAGAVTVSQYVAPAGAVPPNRFDRRTPLQQVWFWEPDQWEQFTCEWVRMLARAEGYLGAEIIGGSNDRGADVVAFFTERRLNGEWHCFQCKLYQDELEPAHALPEMLKPFVAAVETTRTLPTRYTFVAPRIHPRLKDLVLTPDELKSRFLKHLQGRSQTVTKLPAQLLADVVELAEATDFSMFWTANLDEMLEVYSKSPLFAARFNYPPSGEPAKLPVPPEPAADEARFLAQLVDVYRERYGQRIVTVDDAFAHAKSGDHLRRQREAFYAAEELRLYARDSVPGDAYAELQDDVLVNLVEVADDDHESGWHRLRAVVTQAGNLQVAGSAIASYFQQAQRKGMCHQFANDDKLTWCDGSEQ</sequence>
<feature type="domain" description="ABC-three component systems C-terminal" evidence="2">
    <location>
        <begin position="236"/>
        <end position="364"/>
    </location>
</feature>
<evidence type="ECO:0000313" key="4">
    <source>
        <dbReference type="Proteomes" id="UP001599542"/>
    </source>
</evidence>
<protein>
    <submittedName>
        <fullName evidence="3">ABC-three component system protein</fullName>
    </submittedName>
</protein>
<feature type="domain" description="Restriction endonuclease type IV Mrr" evidence="1">
    <location>
        <begin position="49"/>
        <end position="108"/>
    </location>
</feature>
<evidence type="ECO:0000259" key="1">
    <source>
        <dbReference type="Pfam" id="PF04471"/>
    </source>
</evidence>